<dbReference type="SUPFAM" id="SSF51395">
    <property type="entry name" value="FMN-linked oxidoreductases"/>
    <property type="match status" value="1"/>
</dbReference>
<gene>
    <name evidence="1" type="ORF">B1B_09971</name>
</gene>
<accession>T1BID2</accession>
<dbReference type="Gene3D" id="3.20.20.70">
    <property type="entry name" value="Aldolase class I"/>
    <property type="match status" value="2"/>
</dbReference>
<protein>
    <submittedName>
        <fullName evidence="1">Glutamate synthase, large subunit</fullName>
    </submittedName>
</protein>
<sequence>GTTSRLGGIGLDEIAKDIETRHRFAYQDNYETLSSLELAEGGEYQWRRNGEYHLFNPFTIFKLQYSTKSGNYKVFKEYTKAIDDQSSQLATLRGLMRLRTDGEVRPAVPIEEVEPVTASILPRPFKVQSIISPNPGEQPACHTLFQKVHRPRLAPEPPTDVSRLCIPARE</sequence>
<reference evidence="1" key="1">
    <citation type="submission" date="2013-08" db="EMBL/GenBank/DDBJ databases">
        <authorList>
            <person name="Mendez C."/>
            <person name="Richter M."/>
            <person name="Ferrer M."/>
            <person name="Sanchez J."/>
        </authorList>
    </citation>
    <scope>NUCLEOTIDE SEQUENCE</scope>
</reference>
<comment type="caution">
    <text evidence="1">The sequence shown here is derived from an EMBL/GenBank/DDBJ whole genome shotgun (WGS) entry which is preliminary data.</text>
</comment>
<dbReference type="InterPro" id="IPR013785">
    <property type="entry name" value="Aldolase_TIM"/>
</dbReference>
<dbReference type="EMBL" id="AUZY01006582">
    <property type="protein sequence ID" value="EQD53890.1"/>
    <property type="molecule type" value="Genomic_DNA"/>
</dbReference>
<organism evidence="1">
    <name type="scientific">mine drainage metagenome</name>
    <dbReference type="NCBI Taxonomy" id="410659"/>
    <lineage>
        <taxon>unclassified sequences</taxon>
        <taxon>metagenomes</taxon>
        <taxon>ecological metagenomes</taxon>
    </lineage>
</organism>
<proteinExistence type="predicted"/>
<evidence type="ECO:0000313" key="1">
    <source>
        <dbReference type="EMBL" id="EQD53890.1"/>
    </source>
</evidence>
<name>T1BID2_9ZZZZ</name>
<dbReference type="AlphaFoldDB" id="T1BID2"/>
<feature type="non-terminal residue" evidence="1">
    <location>
        <position position="1"/>
    </location>
</feature>
<reference evidence="1" key="2">
    <citation type="journal article" date="2014" name="ISME J.">
        <title>Microbial stratification in low pH oxic and suboxic macroscopic growths along an acid mine drainage.</title>
        <authorList>
            <person name="Mendez-Garcia C."/>
            <person name="Mesa V."/>
            <person name="Sprenger R.R."/>
            <person name="Richter M."/>
            <person name="Diez M.S."/>
            <person name="Solano J."/>
            <person name="Bargiela R."/>
            <person name="Golyshina O.V."/>
            <person name="Manteca A."/>
            <person name="Ramos J.L."/>
            <person name="Gallego J.R."/>
            <person name="Llorente I."/>
            <person name="Martins Dos Santos V.A."/>
            <person name="Jensen O.N."/>
            <person name="Pelaez A.I."/>
            <person name="Sanchez J."/>
            <person name="Ferrer M."/>
        </authorList>
    </citation>
    <scope>NUCLEOTIDE SEQUENCE</scope>
</reference>